<proteinExistence type="inferred from homology"/>
<feature type="transmembrane region" description="Helical" evidence="7">
    <location>
        <begin position="124"/>
        <end position="143"/>
    </location>
</feature>
<feature type="transmembrane region" description="Helical" evidence="7">
    <location>
        <begin position="249"/>
        <end position="266"/>
    </location>
</feature>
<dbReference type="InterPro" id="IPR004630">
    <property type="entry name" value="UPF0324_YeiH-like"/>
</dbReference>
<evidence type="ECO:0000256" key="3">
    <source>
        <dbReference type="ARBA" id="ARBA00022475"/>
    </source>
</evidence>
<protein>
    <submittedName>
        <fullName evidence="8">Uncharacterized protein</fullName>
    </submittedName>
</protein>
<feature type="transmembrane region" description="Helical" evidence="7">
    <location>
        <begin position="155"/>
        <end position="175"/>
    </location>
</feature>
<dbReference type="Proteomes" id="UP000196708">
    <property type="component" value="Chromosome 2"/>
</dbReference>
<accession>A0A1Z2SJB7</accession>
<comment type="similarity">
    <text evidence="2">Belongs to the UPF0324 family.</text>
</comment>
<evidence type="ECO:0000313" key="8">
    <source>
        <dbReference type="EMBL" id="ASA57291.1"/>
    </source>
</evidence>
<evidence type="ECO:0000256" key="4">
    <source>
        <dbReference type="ARBA" id="ARBA00022692"/>
    </source>
</evidence>
<feature type="transmembrane region" description="Helical" evidence="7">
    <location>
        <begin position="7"/>
        <end position="24"/>
    </location>
</feature>
<sequence length="340" mass="36732">MGGLMKYLKGIIFTLILSLISYYLSTMDFFRHYQISSLVICIILGMIIGNIAGSRIPKSAESGIKFSQQKLLRLGIILYGFFITFQQIISVGSVGLITDIIIISVTFVGGSYIGIRFLKMEKEAAMLTAVGSSICGAAAILGTEPVIKPKPHHTAVAVATVVIFGTLGMFVYPLIYHVFAVNDTIMGIYTGATIHEVAQVVAAANAMSHDISVTAVIVKLTRVMMLAPFLMILSYYLTRHRANSSGEKVKITIPWFAIFFVVAAGINSMHIIPVAVVGILTKASVFLLTMAMGALGLDTNINKIRGVGIKPIILATILWIWLIVGGYFVTNLVSTGIHLI</sequence>
<evidence type="ECO:0000256" key="2">
    <source>
        <dbReference type="ARBA" id="ARBA00007977"/>
    </source>
</evidence>
<dbReference type="PANTHER" id="PTHR30106">
    <property type="entry name" value="INNER MEMBRANE PROTEIN YEIH-RELATED"/>
    <property type="match status" value="1"/>
</dbReference>
<organism evidence="8 9">
    <name type="scientific">Vibrio gazogenes</name>
    <dbReference type="NCBI Taxonomy" id="687"/>
    <lineage>
        <taxon>Bacteria</taxon>
        <taxon>Pseudomonadati</taxon>
        <taxon>Pseudomonadota</taxon>
        <taxon>Gammaproteobacteria</taxon>
        <taxon>Vibrionales</taxon>
        <taxon>Vibrionaceae</taxon>
        <taxon>Vibrio</taxon>
    </lineage>
</organism>
<dbReference type="NCBIfam" id="TIGR00698">
    <property type="entry name" value="YeiH family putative sulfate export transporter"/>
    <property type="match status" value="1"/>
</dbReference>
<keyword evidence="4 7" id="KW-0812">Transmembrane</keyword>
<gene>
    <name evidence="8" type="ORF">BSQ33_16010</name>
</gene>
<dbReference type="EMBL" id="CP018836">
    <property type="protein sequence ID" value="ASA57291.1"/>
    <property type="molecule type" value="Genomic_DNA"/>
</dbReference>
<keyword evidence="5 7" id="KW-1133">Transmembrane helix</keyword>
<evidence type="ECO:0000256" key="1">
    <source>
        <dbReference type="ARBA" id="ARBA00004651"/>
    </source>
</evidence>
<feature type="transmembrane region" description="Helical" evidence="7">
    <location>
        <begin position="71"/>
        <end position="89"/>
    </location>
</feature>
<dbReference type="PANTHER" id="PTHR30106:SF2">
    <property type="entry name" value="UPF0324 INNER MEMBRANE PROTEIN YEIH"/>
    <property type="match status" value="1"/>
</dbReference>
<evidence type="ECO:0000256" key="5">
    <source>
        <dbReference type="ARBA" id="ARBA00022989"/>
    </source>
</evidence>
<dbReference type="InterPro" id="IPR018383">
    <property type="entry name" value="UPF0324_pro"/>
</dbReference>
<evidence type="ECO:0000313" key="9">
    <source>
        <dbReference type="Proteomes" id="UP000196708"/>
    </source>
</evidence>
<evidence type="ECO:0000256" key="7">
    <source>
        <dbReference type="SAM" id="Phobius"/>
    </source>
</evidence>
<evidence type="ECO:0000256" key="6">
    <source>
        <dbReference type="ARBA" id="ARBA00023136"/>
    </source>
</evidence>
<comment type="subcellular location">
    <subcellularLocation>
        <location evidence="1">Cell membrane</location>
        <topology evidence="1">Multi-pass membrane protein</topology>
    </subcellularLocation>
</comment>
<reference evidence="8 9" key="1">
    <citation type="submission" date="2016-12" db="EMBL/GenBank/DDBJ databases">
        <authorList>
            <person name="Song W.-J."/>
            <person name="Kurnit D.M."/>
        </authorList>
    </citation>
    <scope>NUCLEOTIDE SEQUENCE [LARGE SCALE GENOMIC DNA]</scope>
    <source>
        <strain evidence="8 9">ATCC 43942</strain>
    </source>
</reference>
<dbReference type="AlphaFoldDB" id="A0A1Z2SJB7"/>
<feature type="transmembrane region" description="Helical" evidence="7">
    <location>
        <begin position="213"/>
        <end position="237"/>
    </location>
</feature>
<keyword evidence="6 7" id="KW-0472">Membrane</keyword>
<name>A0A1Z2SJB7_VIBGA</name>
<feature type="transmembrane region" description="Helical" evidence="7">
    <location>
        <begin position="30"/>
        <end position="51"/>
    </location>
</feature>
<feature type="transmembrane region" description="Helical" evidence="7">
    <location>
        <begin position="272"/>
        <end position="295"/>
    </location>
</feature>
<keyword evidence="3" id="KW-1003">Cell membrane</keyword>
<feature type="transmembrane region" description="Helical" evidence="7">
    <location>
        <begin position="95"/>
        <end position="115"/>
    </location>
</feature>
<dbReference type="Pfam" id="PF03601">
    <property type="entry name" value="Cons_hypoth698"/>
    <property type="match status" value="1"/>
</dbReference>
<dbReference type="KEGG" id="vga:BSQ33_16010"/>
<feature type="transmembrane region" description="Helical" evidence="7">
    <location>
        <begin position="307"/>
        <end position="329"/>
    </location>
</feature>
<dbReference type="GO" id="GO:0005886">
    <property type="term" value="C:plasma membrane"/>
    <property type="evidence" value="ECO:0007669"/>
    <property type="project" value="UniProtKB-SubCell"/>
</dbReference>